<dbReference type="EMBL" id="BGJZ01000224">
    <property type="protein sequence ID" value="GBH11125.1"/>
    <property type="molecule type" value="Genomic_DNA"/>
</dbReference>
<evidence type="ECO:0000313" key="2">
    <source>
        <dbReference type="Proteomes" id="UP000247480"/>
    </source>
</evidence>
<comment type="caution">
    <text evidence="1">The sequence shown here is derived from an EMBL/GenBank/DDBJ whole genome shotgun (WGS) entry which is preliminary data.</text>
</comment>
<accession>A0A2V0QLJ1</accession>
<name>A0A2V0QLJ1_PSESF</name>
<dbReference type="Proteomes" id="UP000247480">
    <property type="component" value="Unassembled WGS sequence"/>
</dbReference>
<organism evidence="1 2">
    <name type="scientific">Pseudomonas syringae pv. actinidiae</name>
    <dbReference type="NCBI Taxonomy" id="103796"/>
    <lineage>
        <taxon>Bacteria</taxon>
        <taxon>Pseudomonadati</taxon>
        <taxon>Pseudomonadota</taxon>
        <taxon>Gammaproteobacteria</taxon>
        <taxon>Pseudomonadales</taxon>
        <taxon>Pseudomonadaceae</taxon>
        <taxon>Pseudomonas</taxon>
        <taxon>Pseudomonas syringae</taxon>
    </lineage>
</organism>
<dbReference type="AlphaFoldDB" id="A0A2V0QLJ1"/>
<protein>
    <submittedName>
        <fullName evidence="1">ATPase component</fullName>
    </submittedName>
</protein>
<evidence type="ECO:0000313" key="1">
    <source>
        <dbReference type="EMBL" id="GBH11125.1"/>
    </source>
</evidence>
<sequence length="78" mass="8926">MIIIVKCESKSAHLKSATRLVTRSRRAFIPNFLQTSSVLIGERPDHGCGQGIPQENPMRFDHAPRRFYTRAHHRTVSI</sequence>
<proteinExistence type="predicted"/>
<reference evidence="1 2" key="1">
    <citation type="submission" date="2018-04" db="EMBL/GenBank/DDBJ databases">
        <title>Draft genome sequence of Pseudomonas syringae pv. actinidiae biovar 1 strains isolated from kiwifruit in Kagawa prefecture.</title>
        <authorList>
            <person name="Tabuchi M."/>
            <person name="Saito M."/>
            <person name="Fujiwara S."/>
            <person name="Sasa N."/>
            <person name="Akimitsu K."/>
            <person name="Gomi K."/>
            <person name="Konishi-Sugita S."/>
            <person name="Hamano K."/>
            <person name="Kataoka I."/>
        </authorList>
    </citation>
    <scope>NUCLEOTIDE SEQUENCE [LARGE SCALE GENOMIC DNA]</scope>
    <source>
        <strain evidence="1 2">MAFF212206</strain>
    </source>
</reference>
<gene>
    <name evidence="1" type="ORF">KPSA1_04560</name>
</gene>